<name>A0ACB7IJ20_PLECO</name>
<evidence type="ECO:0000313" key="1">
    <source>
        <dbReference type="EMBL" id="KAG9217623.1"/>
    </source>
</evidence>
<dbReference type="Proteomes" id="UP000824881">
    <property type="component" value="Unassembled WGS sequence"/>
</dbReference>
<accession>A0ACB7IJ20</accession>
<gene>
    <name evidence="1" type="ORF">CCMSSC00406_0010166</name>
</gene>
<proteinExistence type="predicted"/>
<organism evidence="1 2">
    <name type="scientific">Pleurotus cornucopiae</name>
    <name type="common">Cornucopia mushroom</name>
    <dbReference type="NCBI Taxonomy" id="5321"/>
    <lineage>
        <taxon>Eukaryota</taxon>
        <taxon>Fungi</taxon>
        <taxon>Dikarya</taxon>
        <taxon>Basidiomycota</taxon>
        <taxon>Agaricomycotina</taxon>
        <taxon>Agaricomycetes</taxon>
        <taxon>Agaricomycetidae</taxon>
        <taxon>Agaricales</taxon>
        <taxon>Pleurotineae</taxon>
        <taxon>Pleurotaceae</taxon>
        <taxon>Pleurotus</taxon>
    </lineage>
</organism>
<reference evidence="1 2" key="1">
    <citation type="journal article" date="2021" name="Appl. Environ. Microbiol.">
        <title>Genetic linkage and physical mapping for an oyster mushroom Pleurotus cornucopiae and QTL analysis for the trait cap color.</title>
        <authorList>
            <person name="Zhang Y."/>
            <person name="Gao W."/>
            <person name="Sonnenberg A."/>
            <person name="Chen Q."/>
            <person name="Zhang J."/>
            <person name="Huang C."/>
        </authorList>
    </citation>
    <scope>NUCLEOTIDE SEQUENCE [LARGE SCALE GENOMIC DNA]</scope>
    <source>
        <strain evidence="1">CCMSSC00406</strain>
    </source>
</reference>
<keyword evidence="2" id="KW-1185">Reference proteome</keyword>
<sequence>MLSLATVPYLKPQQRQQFRWIWWYDETTVRNFLTTPESMIVLRLAKFPTRLWLLTPNHHLLEIAMPSFLSKVFGRKKDEKEESNGRASESSLLEGKFEAVSPNVSPTAAIFSENGHGKEKEKERDLGFSLFKAKSNTPTVTSPTSPSAQKHGDFLQLSLNLSSTPKDESNSRPMGSVFDADPDAHILLSESVIGERRLTPQESTTLVRASSQAITARGLETLGIMHPHWYSASPDVQRRLISLFIHSLSPNASKNTLLPTSSSPQSAFESEIQFTRSPHDVAAVLRWGLRHLKLEGQAFGKNEAWYKDFLQAERASKYPPGAFSDQLVPLLPKAHLDALKSTLEIMTSLAAHTEANSTSGSKLSKLFGLWLVSIPRVEATDDWASFYARWERSGRILEHLFLAYIRDENRSLRMPTRLTELVERYPFSKTPTDGDLLPRPRFSTRSFNSLFVRIETQTPTPDIARSSFHPLVLLVEAFKADADADAPGEQQSLWEIIKRAAVTEGAAAPQLNQIFAEDTIRLLSLIPVDKDYVPLVDSLLPGSRKRSISLGAAERNQQTKTTPNPPNVHNRAVTDEPTSPSKAPDWAEFSSAGFQLSTDIAPLSLAFLDKDVEVTTPKKASKKSRISPNPGRGRRSLEIRPSQSAEVKVVSHSKAASVIQVDEAFVDFWSDALLDPISSDWPTFVLCKLKSSVPGLVANDKRVEWLVLEQAFVKPPAPATPTQPEVTESAKPRASSPRPSFKSDFSGTFSATRKRFSIFTSSRSNSRQSIDSVSSPTKAKSSRGKKSAKSPQVGEMGEILAEEPEETEKIKTIEKVEAKKVAEAPKIRVPSPKPKKSLDSRKSLDGSKGVAAGASLVAAAALASGAATVAATGEPAKADEVPEAATPAPEPVLSVDADPIPASDILVPAEATVDAPAPVEVPAPSETIEPVPTKEDSQAVVAPESLAPVTIELTEAPIEVTSQPTIVQSVDTPEPTIAEPTKVEEPIVEDEPVEELPRDASSEHVAAPLVASVVEPVIEAESTEGSEEVVSVQQTETSAKEPEVVGIPEPVVDLAPATPQPEPSVEPAPAELAQEPEVSVPTEETTAELPRTEDVSNSEANSEAITPEAVPTDSSAVSPVEPEVSPSSTDLPDVPIVEADSNVEDGRASLEPIHTQTDKASERSIHELPAEEEADASSSLPPAPEAVVLAGETPGPQIALSSSEAATLSEVAHSKVESEPSESQEVTEATDETEDKSTETHPNGNGAAPAAPEEPVDGEDDGDDTEDVTQVSVKEVIADMSETDVPRVAEALDEESTARVDVNPEERTAEVSPVQAAPS</sequence>
<protein>
    <submittedName>
        <fullName evidence="1">Uncharacterized protein</fullName>
    </submittedName>
</protein>
<comment type="caution">
    <text evidence="1">The sequence shown here is derived from an EMBL/GenBank/DDBJ whole genome shotgun (WGS) entry which is preliminary data.</text>
</comment>
<evidence type="ECO:0000313" key="2">
    <source>
        <dbReference type="Proteomes" id="UP000824881"/>
    </source>
</evidence>
<dbReference type="EMBL" id="WQMT02000011">
    <property type="protein sequence ID" value="KAG9217623.1"/>
    <property type="molecule type" value="Genomic_DNA"/>
</dbReference>